<dbReference type="AlphaFoldDB" id="A0A1Y2BCD1"/>
<name>A0A1Y2BCD1_9FUNG</name>
<protein>
    <submittedName>
        <fullName evidence="2">Uncharacterized protein</fullName>
    </submittedName>
</protein>
<comment type="caution">
    <text evidence="2">The sequence shown here is derived from an EMBL/GenBank/DDBJ whole genome shotgun (WGS) entry which is preliminary data.</text>
</comment>
<gene>
    <name evidence="2" type="ORF">BCR33DRAFT_744140</name>
</gene>
<reference evidence="2 3" key="1">
    <citation type="submission" date="2016-07" db="EMBL/GenBank/DDBJ databases">
        <title>Pervasive Adenine N6-methylation of Active Genes in Fungi.</title>
        <authorList>
            <consortium name="DOE Joint Genome Institute"/>
            <person name="Mondo S.J."/>
            <person name="Dannebaum R.O."/>
            <person name="Kuo R.C."/>
            <person name="Labutti K."/>
            <person name="Haridas S."/>
            <person name="Kuo A."/>
            <person name="Salamov A."/>
            <person name="Ahrendt S.R."/>
            <person name="Lipzen A."/>
            <person name="Sullivan W."/>
            <person name="Andreopoulos W.B."/>
            <person name="Clum A."/>
            <person name="Lindquist E."/>
            <person name="Daum C."/>
            <person name="Ramamoorthy G.K."/>
            <person name="Gryganskyi A."/>
            <person name="Culley D."/>
            <person name="Magnuson J.K."/>
            <person name="James T.Y."/>
            <person name="O'Malley M.A."/>
            <person name="Stajich J.E."/>
            <person name="Spatafora J.W."/>
            <person name="Visel A."/>
            <person name="Grigoriev I.V."/>
        </authorList>
    </citation>
    <scope>NUCLEOTIDE SEQUENCE [LARGE SCALE GENOMIC DNA]</scope>
    <source>
        <strain evidence="2 3">JEL800</strain>
    </source>
</reference>
<keyword evidence="3" id="KW-1185">Reference proteome</keyword>
<accession>A0A1Y2BCD1</accession>
<proteinExistence type="predicted"/>
<dbReference type="Proteomes" id="UP000193642">
    <property type="component" value="Unassembled WGS sequence"/>
</dbReference>
<evidence type="ECO:0000313" key="2">
    <source>
        <dbReference type="EMBL" id="ORY32491.1"/>
    </source>
</evidence>
<dbReference type="OrthoDB" id="2183123at2759"/>
<evidence type="ECO:0000313" key="3">
    <source>
        <dbReference type="Proteomes" id="UP000193642"/>
    </source>
</evidence>
<sequence>MFCQFAAVVRTQVTTLVWDGLVADLKDSGKVTGEILDAMVDEFNMLAAKGQDMTLWHGNAFELLSQVSNRRATEADDEENSARMNVADPVDEWGDVTDEQMNEALQEAIQCYRNSQSPPHGQAVGRGETQEELLDALARMDDEYWDEF</sequence>
<evidence type="ECO:0000256" key="1">
    <source>
        <dbReference type="SAM" id="MobiDB-lite"/>
    </source>
</evidence>
<feature type="region of interest" description="Disordered" evidence="1">
    <location>
        <begin position="72"/>
        <end position="91"/>
    </location>
</feature>
<organism evidence="2 3">
    <name type="scientific">Rhizoclosmatium globosum</name>
    <dbReference type="NCBI Taxonomy" id="329046"/>
    <lineage>
        <taxon>Eukaryota</taxon>
        <taxon>Fungi</taxon>
        <taxon>Fungi incertae sedis</taxon>
        <taxon>Chytridiomycota</taxon>
        <taxon>Chytridiomycota incertae sedis</taxon>
        <taxon>Chytridiomycetes</taxon>
        <taxon>Chytridiales</taxon>
        <taxon>Chytriomycetaceae</taxon>
        <taxon>Rhizoclosmatium</taxon>
    </lineage>
</organism>
<dbReference type="EMBL" id="MCGO01000071">
    <property type="protein sequence ID" value="ORY32491.1"/>
    <property type="molecule type" value="Genomic_DNA"/>
</dbReference>